<feature type="non-terminal residue" evidence="1">
    <location>
        <position position="1"/>
    </location>
</feature>
<evidence type="ECO:0000313" key="2">
    <source>
        <dbReference type="Proteomes" id="UP001354073"/>
    </source>
</evidence>
<reference evidence="1" key="1">
    <citation type="submission" date="2024-11" db="EMBL/GenBank/DDBJ databases">
        <title>Identification of new Vibrio campbellii strains harboring the pVA1 plasmid isolated from Penaeus vannamei postlarvae affected by outbreaks of acute hepatopancreatic necrosis disease (AHPND) in Mexico.</title>
        <authorList>
            <person name="Gomez-Gil B."/>
            <person name="Enciso-Ibarra J."/>
        </authorList>
    </citation>
    <scope>NUCLEOTIDE SEQUENCE</scope>
    <source>
        <strain evidence="1">M270204</strain>
    </source>
</reference>
<name>A0ACC7RJW1_9VIBR</name>
<dbReference type="Proteomes" id="UP001354073">
    <property type="component" value="Unassembled WGS sequence"/>
</dbReference>
<evidence type="ECO:0000313" key="1">
    <source>
        <dbReference type="EMBL" id="MGI1900697.1"/>
    </source>
</evidence>
<keyword evidence="1" id="KW-0548">Nucleotidyltransferase</keyword>
<dbReference type="EMBL" id="JAVHXJ020000221">
    <property type="protein sequence ID" value="MGI1900697.1"/>
    <property type="molecule type" value="Genomic_DNA"/>
</dbReference>
<gene>
    <name evidence="1" type="ORF">REH74_024520</name>
</gene>
<comment type="caution">
    <text evidence="1">The sequence shown here is derived from an EMBL/GenBank/DDBJ whole genome shotgun (WGS) entry which is preliminary data.</text>
</comment>
<dbReference type="EC" id="2.7.7.65" evidence="1"/>
<organism evidence="1 2">
    <name type="scientific">Vibrio campbellii</name>
    <dbReference type="NCBI Taxonomy" id="680"/>
    <lineage>
        <taxon>Bacteria</taxon>
        <taxon>Pseudomonadati</taxon>
        <taxon>Pseudomonadota</taxon>
        <taxon>Gammaproteobacteria</taxon>
        <taxon>Vibrionales</taxon>
        <taxon>Vibrionaceae</taxon>
        <taxon>Vibrio</taxon>
    </lineage>
</organism>
<accession>A0ACC7RJW1</accession>
<protein>
    <submittedName>
        <fullName evidence="1">Diguanylate cyclase domain-containing protein</fullName>
        <ecNumber evidence="1">2.7.7.65</ecNumber>
    </submittedName>
</protein>
<proteinExistence type="predicted"/>
<keyword evidence="1" id="KW-0808">Transferase</keyword>
<sequence>IKSVLRDELMLYRIGGDEFAIIAPEQSQQSLEALISSLEEAQEDKWIDLSEHKRHPLKFSVGGASSDNVSLDNLFSMADEAMYEKKRAFYQLSGNE</sequence>